<reference evidence="5" key="1">
    <citation type="submission" date="2022-03" db="EMBL/GenBank/DDBJ databases">
        <authorList>
            <person name="Woo C.Y."/>
        </authorList>
    </citation>
    <scope>NUCLEOTIDE SEQUENCE</scope>
    <source>
        <strain evidence="5">CYS-02</strain>
    </source>
</reference>
<accession>A0A9X2APT1</accession>
<protein>
    <submittedName>
        <fullName evidence="5">TetR/AcrR family transcriptional regulator</fullName>
    </submittedName>
</protein>
<evidence type="ECO:0000256" key="3">
    <source>
        <dbReference type="SAM" id="MobiDB-lite"/>
    </source>
</evidence>
<dbReference type="InterPro" id="IPR009057">
    <property type="entry name" value="Homeodomain-like_sf"/>
</dbReference>
<dbReference type="GO" id="GO:0000976">
    <property type="term" value="F:transcription cis-regulatory region binding"/>
    <property type="evidence" value="ECO:0007669"/>
    <property type="project" value="TreeGrafter"/>
</dbReference>
<dbReference type="PANTHER" id="PTHR30055:SF226">
    <property type="entry name" value="HTH-TYPE TRANSCRIPTIONAL REGULATOR PKSA"/>
    <property type="match status" value="1"/>
</dbReference>
<dbReference type="PANTHER" id="PTHR30055">
    <property type="entry name" value="HTH-TYPE TRANSCRIPTIONAL REGULATOR RUTR"/>
    <property type="match status" value="1"/>
</dbReference>
<feature type="compositionally biased region" description="Low complexity" evidence="3">
    <location>
        <begin position="1"/>
        <end position="14"/>
    </location>
</feature>
<feature type="region of interest" description="Disordered" evidence="3">
    <location>
        <begin position="1"/>
        <end position="21"/>
    </location>
</feature>
<feature type="domain" description="HTH tetR-type" evidence="4">
    <location>
        <begin position="26"/>
        <end position="86"/>
    </location>
</feature>
<dbReference type="InterPro" id="IPR050109">
    <property type="entry name" value="HTH-type_TetR-like_transc_reg"/>
</dbReference>
<evidence type="ECO:0000259" key="4">
    <source>
        <dbReference type="PROSITE" id="PS50977"/>
    </source>
</evidence>
<dbReference type="Gene3D" id="1.10.357.10">
    <property type="entry name" value="Tetracycline Repressor, domain 2"/>
    <property type="match status" value="1"/>
</dbReference>
<dbReference type="InterPro" id="IPR001647">
    <property type="entry name" value="HTH_TetR"/>
</dbReference>
<gene>
    <name evidence="5" type="ORF">MMF98_04075</name>
</gene>
<evidence type="ECO:0000256" key="1">
    <source>
        <dbReference type="ARBA" id="ARBA00023125"/>
    </source>
</evidence>
<dbReference type="Proteomes" id="UP001139447">
    <property type="component" value="Unassembled WGS sequence"/>
</dbReference>
<feature type="DNA-binding region" description="H-T-H motif" evidence="2">
    <location>
        <begin position="49"/>
        <end position="68"/>
    </location>
</feature>
<dbReference type="SUPFAM" id="SSF46689">
    <property type="entry name" value="Homeodomain-like"/>
    <property type="match status" value="1"/>
</dbReference>
<dbReference type="RefSeq" id="WP_243304584.1">
    <property type="nucleotide sequence ID" value="NZ_JALGBI010000001.1"/>
</dbReference>
<evidence type="ECO:0000313" key="5">
    <source>
        <dbReference type="EMBL" id="MCJ0762381.1"/>
    </source>
</evidence>
<dbReference type="Pfam" id="PF00440">
    <property type="entry name" value="TetR_N"/>
    <property type="match status" value="1"/>
</dbReference>
<evidence type="ECO:0000256" key="2">
    <source>
        <dbReference type="PROSITE-ProRule" id="PRU00335"/>
    </source>
</evidence>
<keyword evidence="6" id="KW-1185">Reference proteome</keyword>
<sequence>MSTAPARAARTPAAKPLKRPSQARARFTVQAIYDAFVRIWQRDGWERLTTRAVALETGISVGTLYDYFPNKTALLSGYVRHSVDVLLAEIERQAVQPAGLAWPQRVRTLVRLACGVEAPELPWFHPGMLTLEAQIAEPKHHRRVHEELLAAWGRVLDACTDLPARPSRDTLQALHLAVWGGRRYALLVGLQAQEAGRWAAQMERCCLAALQAPEDPALRIIAA</sequence>
<dbReference type="GO" id="GO:0003700">
    <property type="term" value="F:DNA-binding transcription factor activity"/>
    <property type="evidence" value="ECO:0007669"/>
    <property type="project" value="TreeGrafter"/>
</dbReference>
<comment type="caution">
    <text evidence="5">The sequence shown here is derived from an EMBL/GenBank/DDBJ whole genome shotgun (WGS) entry which is preliminary data.</text>
</comment>
<proteinExistence type="predicted"/>
<dbReference type="PROSITE" id="PS50977">
    <property type="entry name" value="HTH_TETR_2"/>
    <property type="match status" value="1"/>
</dbReference>
<name>A0A9X2APT1_9BURK</name>
<dbReference type="AlphaFoldDB" id="A0A9X2APT1"/>
<keyword evidence="1 2" id="KW-0238">DNA-binding</keyword>
<evidence type="ECO:0000313" key="6">
    <source>
        <dbReference type="Proteomes" id="UP001139447"/>
    </source>
</evidence>
<organism evidence="5 6">
    <name type="scientific">Variovorax terrae</name>
    <dbReference type="NCBI Taxonomy" id="2923278"/>
    <lineage>
        <taxon>Bacteria</taxon>
        <taxon>Pseudomonadati</taxon>
        <taxon>Pseudomonadota</taxon>
        <taxon>Betaproteobacteria</taxon>
        <taxon>Burkholderiales</taxon>
        <taxon>Comamonadaceae</taxon>
        <taxon>Variovorax</taxon>
    </lineage>
</organism>
<dbReference type="EMBL" id="JALGBI010000001">
    <property type="protein sequence ID" value="MCJ0762381.1"/>
    <property type="molecule type" value="Genomic_DNA"/>
</dbReference>